<dbReference type="PANTHER" id="PTHR48022">
    <property type="entry name" value="PLASTIDIC GLUCOSE TRANSPORTER 4"/>
    <property type="match status" value="1"/>
</dbReference>
<feature type="region of interest" description="Disordered" evidence="5">
    <location>
        <begin position="393"/>
        <end position="412"/>
    </location>
</feature>
<dbReference type="Gene3D" id="3.40.720.10">
    <property type="entry name" value="Alkaline Phosphatase, subunit A"/>
    <property type="match status" value="1"/>
</dbReference>
<dbReference type="GO" id="GO:0005351">
    <property type="term" value="F:carbohydrate:proton symporter activity"/>
    <property type="evidence" value="ECO:0007669"/>
    <property type="project" value="TreeGrafter"/>
</dbReference>
<gene>
    <name evidence="8" type="ORF">BN1708_002137</name>
</gene>
<reference evidence="8 9" key="1">
    <citation type="submission" date="2015-05" db="EMBL/GenBank/DDBJ databases">
        <authorList>
            <person name="Wang D.B."/>
            <person name="Wang M."/>
        </authorList>
    </citation>
    <scope>NUCLEOTIDE SEQUENCE [LARGE SCALE GENOMIC DNA]</scope>
    <source>
        <strain evidence="8">VL1</strain>
    </source>
</reference>
<dbReference type="InterPro" id="IPR050360">
    <property type="entry name" value="MFS_Sugar_Transporters"/>
</dbReference>
<dbReference type="SUPFAM" id="SSF53649">
    <property type="entry name" value="Alkaline phosphatase-like"/>
    <property type="match status" value="1"/>
</dbReference>
<sequence length="1375" mass="155035">ALMLVILYRMEIGGFQKAFMLCALATRAASALRLHYERTDLSLLAQEIRRRVLWCLMMVDAQFSGGLPECELCPYEVIYLEFPCKEEDFVPESEARSQSLDGIPEGGFLRQIVQQVVVRRDVMRLRRQVSLSRQAIPQLTSIVDDFRRNLQAMSPGTCTLEDVNTYSRSRWLARFIGTHLSWHQCHCDVSRMFLSGYKEAAPMPVIESLPAEYVADAATQCLVHSQAILQILNDLSKLSPGLLVPHMDVAVCGYHASRLVLFLSRSPLNPKHSGLTPDIALAKASAVYEFLKRIFANSQIAKHLLADLERIVGLYLTGQREQSQDPSDTEEETPHQHPRFARAARQHQRLGIHSMLRQARFVDDSDRAAELAETEQAGDHRLKDLANAGLYTHSLGSRHPSGVTQPTQTLPCTDQPAAHVSLVATDLTLNLAGDLASGFDFGGESFGLVLCGTHNHVNGVMTLDSKINKRLPNVAKQLRSGGYQTAMVCKWHLGEGAEHEPTGFDYWSVVPGQGEYWDPQFIESSGISAVPGYATDIITDKCIDWMEKRDKSRPFFLMCHHKAPHRSWEYDEKHRDLYKDPIRLPNTFSDDYKNRARAATIAKMRVADDLTYTDLGIVQPEGPRSKVGSKMIDMWWWSDRKIPNPDDVTGLRLICKETGEVFAFTTKQELAEFKFQRYMQRYLRTIQSIDDNVGRMLDWLDAEGLTENTVVVYTSDQGFFLGEHGWFDKRFMYEESFQMPFMIRYPPTIHPKSVCNDIICNVDFAPTFLDLAKVRIPTYMQGVSFVPVLQGQTPDDWQQIAYHRYWMHRDIIHEAYAHYGVRDQRYKLIYWYNEDFGLEGTRPGGEEKECELFDCEENPLELFNCYHEPRYEDTTLGCLGEETRPTSPDKVTLTQDAAADTAQRIETTLALREALRYYRKAIAWSLAVSTATIMESYDLMLIGSFFAFPPFQRKFGVQLPNGSWSIPARWQLALGMVTNCGLILGVFANGYCAARWGFRKVLTAGTFLMSIPCGFFAAAAPSYAAEITPLKLSGYATVYVNLCWVMGKLIAFGVLAGLLSNPTEWAYRLPFALQWVAPVPLLAATYFAPESPWWLVRKGRNDEAEVVVRRLLSAPEEVINPRDTVAMMARTIRTEKEMSIHGSWADCFRGDNLRRTEISMISWGCQILPGFAVQNYITCFFTLTGLSPADSFYMSIGNASLAFVGTVTSFFLMTKLGWRTVYLAGLAAMLPLMSLVGFLALAPANPAIRWAQSALLLIWFLVYGLSIGPIPYGIAAAVGATNLRVKTISLGRNIYYILNIANTVVAPYLLNPQEANLQGKAAFPAAGLTLMLAVWAWFRLPELKRLTGETLDSLFERKVPARQFLKAAKELQHVR</sequence>
<dbReference type="GO" id="GO:0016020">
    <property type="term" value="C:membrane"/>
    <property type="evidence" value="ECO:0007669"/>
    <property type="project" value="UniProtKB-SubCell"/>
</dbReference>
<evidence type="ECO:0000313" key="8">
    <source>
        <dbReference type="EMBL" id="CRJ96412.1"/>
    </source>
</evidence>
<dbReference type="Gene3D" id="1.20.1250.20">
    <property type="entry name" value="MFS general substrate transporter like domains"/>
    <property type="match status" value="1"/>
</dbReference>
<evidence type="ECO:0000256" key="5">
    <source>
        <dbReference type="SAM" id="MobiDB-lite"/>
    </source>
</evidence>
<evidence type="ECO:0000256" key="6">
    <source>
        <dbReference type="SAM" id="Phobius"/>
    </source>
</evidence>
<feature type="transmembrane region" description="Helical" evidence="6">
    <location>
        <begin position="1001"/>
        <end position="1024"/>
    </location>
</feature>
<keyword evidence="3 6" id="KW-1133">Transmembrane helix</keyword>
<dbReference type="Proteomes" id="UP000044602">
    <property type="component" value="Unassembled WGS sequence"/>
</dbReference>
<dbReference type="CDD" id="cd16031">
    <property type="entry name" value="G6S_like"/>
    <property type="match status" value="1"/>
</dbReference>
<dbReference type="CDD" id="cd12148">
    <property type="entry name" value="fungal_TF_MHR"/>
    <property type="match status" value="1"/>
</dbReference>
<feature type="region of interest" description="Disordered" evidence="5">
    <location>
        <begin position="319"/>
        <end position="344"/>
    </location>
</feature>
<dbReference type="InterPro" id="IPR005828">
    <property type="entry name" value="MFS_sugar_transport-like"/>
</dbReference>
<feature type="transmembrane region" description="Helical" evidence="6">
    <location>
        <begin position="1322"/>
        <end position="1338"/>
    </location>
</feature>
<dbReference type="SUPFAM" id="SSF103473">
    <property type="entry name" value="MFS general substrate transporter"/>
    <property type="match status" value="1"/>
</dbReference>
<dbReference type="Pfam" id="PF16347">
    <property type="entry name" value="SGSH_C"/>
    <property type="match status" value="1"/>
</dbReference>
<feature type="transmembrane region" description="Helical" evidence="6">
    <location>
        <begin position="1293"/>
        <end position="1310"/>
    </location>
</feature>
<keyword evidence="4 6" id="KW-0472">Membrane</keyword>
<proteinExistence type="predicted"/>
<dbReference type="PANTHER" id="PTHR48022:SF5">
    <property type="entry name" value="ALPHA-GLUCOSIDES PERMEASE MPH2-RELATED"/>
    <property type="match status" value="1"/>
</dbReference>
<evidence type="ECO:0000256" key="4">
    <source>
        <dbReference type="ARBA" id="ARBA00023136"/>
    </source>
</evidence>
<name>A0A0G4KIH5_VERLO</name>
<feature type="transmembrane region" description="Helical" evidence="6">
    <location>
        <begin position="1220"/>
        <end position="1242"/>
    </location>
</feature>
<evidence type="ECO:0000256" key="3">
    <source>
        <dbReference type="ARBA" id="ARBA00022989"/>
    </source>
</evidence>
<feature type="transmembrane region" description="Helical" evidence="6">
    <location>
        <begin position="968"/>
        <end position="989"/>
    </location>
</feature>
<dbReference type="InterPro" id="IPR032506">
    <property type="entry name" value="SGSH_C"/>
</dbReference>
<evidence type="ECO:0000256" key="1">
    <source>
        <dbReference type="ARBA" id="ARBA00004141"/>
    </source>
</evidence>
<protein>
    <recommendedName>
        <fullName evidence="7">N-sulphoglucosamine sulphohydrolase C-terminal domain-containing protein</fullName>
    </recommendedName>
</protein>
<feature type="non-terminal residue" evidence="8">
    <location>
        <position position="1"/>
    </location>
</feature>
<feature type="transmembrane region" description="Helical" evidence="6">
    <location>
        <begin position="1192"/>
        <end position="1213"/>
    </location>
</feature>
<keyword evidence="9" id="KW-1185">Reference proteome</keyword>
<organism evidence="8 9">
    <name type="scientific">Verticillium longisporum</name>
    <name type="common">Verticillium dahliae var. longisporum</name>
    <dbReference type="NCBI Taxonomy" id="100787"/>
    <lineage>
        <taxon>Eukaryota</taxon>
        <taxon>Fungi</taxon>
        <taxon>Dikarya</taxon>
        <taxon>Ascomycota</taxon>
        <taxon>Pezizomycotina</taxon>
        <taxon>Sordariomycetes</taxon>
        <taxon>Hypocreomycetidae</taxon>
        <taxon>Glomerellales</taxon>
        <taxon>Plectosphaerellaceae</taxon>
        <taxon>Verticillium</taxon>
    </lineage>
</organism>
<feature type="domain" description="N-sulphoglucosamine sulphohydrolase C-terminal" evidence="7">
    <location>
        <begin position="722"/>
        <end position="874"/>
    </location>
</feature>
<accession>A0A0G4KIH5</accession>
<feature type="transmembrane region" description="Helical" evidence="6">
    <location>
        <begin position="1254"/>
        <end position="1281"/>
    </location>
</feature>
<dbReference type="InterPro" id="IPR036259">
    <property type="entry name" value="MFS_trans_sf"/>
</dbReference>
<feature type="transmembrane region" description="Helical" evidence="6">
    <location>
        <begin position="1036"/>
        <end position="1059"/>
    </location>
</feature>
<evidence type="ECO:0000259" key="7">
    <source>
        <dbReference type="Pfam" id="PF16347"/>
    </source>
</evidence>
<feature type="compositionally biased region" description="Polar residues" evidence="5">
    <location>
        <begin position="402"/>
        <end position="412"/>
    </location>
</feature>
<evidence type="ECO:0000256" key="2">
    <source>
        <dbReference type="ARBA" id="ARBA00022692"/>
    </source>
</evidence>
<keyword evidence="2 6" id="KW-0812">Transmembrane</keyword>
<dbReference type="Pfam" id="PF00083">
    <property type="entry name" value="Sugar_tr"/>
    <property type="match status" value="1"/>
</dbReference>
<dbReference type="FunFam" id="1.20.1250.20:FF:000078">
    <property type="entry name" value="MFS maltose transporter, putative"/>
    <property type="match status" value="1"/>
</dbReference>
<evidence type="ECO:0000313" key="9">
    <source>
        <dbReference type="Proteomes" id="UP000044602"/>
    </source>
</evidence>
<comment type="subcellular location">
    <subcellularLocation>
        <location evidence="1">Membrane</location>
        <topology evidence="1">Multi-pass membrane protein</topology>
    </subcellularLocation>
</comment>
<dbReference type="EMBL" id="CVQH01001113">
    <property type="protein sequence ID" value="CRJ96412.1"/>
    <property type="molecule type" value="Genomic_DNA"/>
</dbReference>
<dbReference type="InterPro" id="IPR017850">
    <property type="entry name" value="Alkaline_phosphatase_core_sf"/>
</dbReference>